<organism evidence="2 3">
    <name type="scientific">Alteribacillus iranensis</name>
    <dbReference type="NCBI Taxonomy" id="930128"/>
    <lineage>
        <taxon>Bacteria</taxon>
        <taxon>Bacillati</taxon>
        <taxon>Bacillota</taxon>
        <taxon>Bacilli</taxon>
        <taxon>Bacillales</taxon>
        <taxon>Bacillaceae</taxon>
        <taxon>Alteribacillus</taxon>
    </lineage>
</organism>
<dbReference type="InterPro" id="IPR003737">
    <property type="entry name" value="GlcNAc_PI_deacetylase-related"/>
</dbReference>
<dbReference type="GO" id="GO:0071793">
    <property type="term" value="P:bacillithiol biosynthetic process"/>
    <property type="evidence" value="ECO:0007669"/>
    <property type="project" value="InterPro"/>
</dbReference>
<keyword evidence="3" id="KW-1185">Reference proteome</keyword>
<dbReference type="SUPFAM" id="SSF102588">
    <property type="entry name" value="LmbE-like"/>
    <property type="match status" value="1"/>
</dbReference>
<evidence type="ECO:0000256" key="1">
    <source>
        <dbReference type="ARBA" id="ARBA00001947"/>
    </source>
</evidence>
<protein>
    <submittedName>
        <fullName evidence="2">Bacillithiol biosynthesis deacetylase BshB1</fullName>
    </submittedName>
</protein>
<evidence type="ECO:0000313" key="2">
    <source>
        <dbReference type="EMBL" id="SFE34420.1"/>
    </source>
</evidence>
<evidence type="ECO:0000313" key="3">
    <source>
        <dbReference type="Proteomes" id="UP000199516"/>
    </source>
</evidence>
<reference evidence="2 3" key="1">
    <citation type="submission" date="2016-10" db="EMBL/GenBank/DDBJ databases">
        <authorList>
            <person name="de Groot N.N."/>
        </authorList>
    </citation>
    <scope>NUCLEOTIDE SEQUENCE [LARGE SCALE GENOMIC DNA]</scope>
    <source>
        <strain evidence="2 3">DSM 23995</strain>
    </source>
</reference>
<comment type="cofactor">
    <cofactor evidence="1">
        <name>Zn(2+)</name>
        <dbReference type="ChEBI" id="CHEBI:29105"/>
    </cofactor>
</comment>
<dbReference type="Gene3D" id="3.40.50.10320">
    <property type="entry name" value="LmbE-like"/>
    <property type="match status" value="1"/>
</dbReference>
<gene>
    <name evidence="2" type="ORF">SAMN05192532_101410</name>
</gene>
<dbReference type="PANTHER" id="PTHR12993:SF30">
    <property type="entry name" value="N-ACETYL-ALPHA-D-GLUCOSAMINYL L-MALATE DEACETYLASE 1"/>
    <property type="match status" value="1"/>
</dbReference>
<dbReference type="EMBL" id="FONT01000001">
    <property type="protein sequence ID" value="SFE34420.1"/>
    <property type="molecule type" value="Genomic_DNA"/>
</dbReference>
<dbReference type="InterPro" id="IPR023842">
    <property type="entry name" value="Bacillithiol_biosynth_BshB1"/>
</dbReference>
<dbReference type="RefSeq" id="WP_091656669.1">
    <property type="nucleotide sequence ID" value="NZ_FONT01000001.1"/>
</dbReference>
<dbReference type="GO" id="GO:0019213">
    <property type="term" value="F:deacetylase activity"/>
    <property type="evidence" value="ECO:0007669"/>
    <property type="project" value="InterPro"/>
</dbReference>
<accession>A0A1I1ZV49</accession>
<dbReference type="NCBIfam" id="TIGR04001">
    <property type="entry name" value="thiol_BshB1"/>
    <property type="match status" value="1"/>
</dbReference>
<dbReference type="OrthoDB" id="9778719at2"/>
<dbReference type="STRING" id="930128.SAMN05192532_101410"/>
<dbReference type="AlphaFoldDB" id="A0A1I1ZV49"/>
<dbReference type="InterPro" id="IPR024078">
    <property type="entry name" value="LmbE-like_dom_sf"/>
</dbReference>
<dbReference type="GO" id="GO:0016811">
    <property type="term" value="F:hydrolase activity, acting on carbon-nitrogen (but not peptide) bonds, in linear amides"/>
    <property type="evidence" value="ECO:0007669"/>
    <property type="project" value="TreeGrafter"/>
</dbReference>
<name>A0A1I1ZV49_9BACI</name>
<dbReference type="Proteomes" id="UP000199516">
    <property type="component" value="Unassembled WGS sequence"/>
</dbReference>
<dbReference type="Pfam" id="PF02585">
    <property type="entry name" value="PIG-L"/>
    <property type="match status" value="1"/>
</dbReference>
<sequence>MTKRTILAIGAHPDDVEIGMGGTIASHTAARDTVYICNLTKAELSSNGTVEKRQNEASDAAAILQVAKRYQLSFPDRGLSKDHTDYRALIQLIRELKPDVIFAPYEIDRHPDHGQCGQLVREALFDAGIRRYPDIEVPAHKTPSFYYYFVNGFHQPDFYVDISRWQTDKEKALLCYQSQFVKDKNSVETPLTNGYIERVRSRDMLFGREAGVQAAEGFKVDAPFVFSSIPQRRS</sequence>
<dbReference type="PANTHER" id="PTHR12993">
    <property type="entry name" value="N-ACETYLGLUCOSAMINYL-PHOSPHATIDYLINOSITOL DE-N-ACETYLASE-RELATED"/>
    <property type="match status" value="1"/>
</dbReference>
<proteinExistence type="predicted"/>